<dbReference type="KEGG" id="dfi:AXF13_06815"/>
<sequence>MHDLAREMAAAPASGGARTALVARAAETLGKSPKTVYGLLKKYAGWESGRKVRADKGETCVDRDLAQLAGGLSYLSNRQSGKRITTIKAARERLAADGYGIVNTETGEVTMPSSETISRAMRRYGCHPDQLGAARPAVELRSLHPNHVWEIDASVCVLYQLKGGGVRLVNERDYNEHKPGKLIEIAGQRIIRYLAVDHYSAAIYLHYEQARGEDARGVITTLVEAISDRGERDPMHGVPLQVYMDPGSGNKSSLVTQFLRDLEIAPLWHEAGNARATGAVEAAQNIVETGFESRLRFMDTPSVEELQAQADRWRRHFNAHAVLARAKKPRNQLWISITDEQLRVVERPVLEAIAHWGDEARRIDNRFRISVNTRSHGVHEYDLRELGYHGLSSGDTVTVRLNPFRAPDIMVIKEMPDGEELRFEVSPIVKGEDGRDITAPVIGQEYRRPPETLAEKNLKDIKKMAYGTDSLEEAEKAHKARNRRPFADIDPMADVREAPQYLRRQGTRMDVEAKTAAPLPLNRAQAAARLAQMCGEAWAANPTACNDMIKARYGESVPEAALPELAEAITARFAPRPATVLRFNAQQRGTACAN</sequence>
<dbReference type="AlphaFoldDB" id="A0A0X8JJQ2"/>
<proteinExistence type="predicted"/>
<keyword evidence="3" id="KW-1185">Reference proteome</keyword>
<gene>
    <name evidence="2" type="ORF">AXF13_06815</name>
</gene>
<dbReference type="PANTHER" id="PTHR35004">
    <property type="entry name" value="TRANSPOSASE RV3428C-RELATED"/>
    <property type="match status" value="1"/>
</dbReference>
<dbReference type="GO" id="GO:0015074">
    <property type="term" value="P:DNA integration"/>
    <property type="evidence" value="ECO:0007669"/>
    <property type="project" value="InterPro"/>
</dbReference>
<feature type="domain" description="Integrase catalytic" evidence="1">
    <location>
        <begin position="141"/>
        <end position="338"/>
    </location>
</feature>
<protein>
    <recommendedName>
        <fullName evidence="1">Integrase catalytic domain-containing protein</fullName>
    </recommendedName>
</protein>
<accession>A0A0X8JJQ2</accession>
<dbReference type="InterPro" id="IPR001584">
    <property type="entry name" value="Integrase_cat-core"/>
</dbReference>
<dbReference type="PROSITE" id="PS50994">
    <property type="entry name" value="INTEGRASE"/>
    <property type="match status" value="1"/>
</dbReference>
<dbReference type="Proteomes" id="UP000069241">
    <property type="component" value="Chromosome"/>
</dbReference>
<dbReference type="PANTHER" id="PTHR35004:SF7">
    <property type="entry name" value="INTEGRASE PROTEIN"/>
    <property type="match status" value="1"/>
</dbReference>
<dbReference type="InterPro" id="IPR012337">
    <property type="entry name" value="RNaseH-like_sf"/>
</dbReference>
<dbReference type="InterPro" id="IPR036397">
    <property type="entry name" value="RNaseH_sf"/>
</dbReference>
<dbReference type="Gene3D" id="3.30.420.10">
    <property type="entry name" value="Ribonuclease H-like superfamily/Ribonuclease H"/>
    <property type="match status" value="1"/>
</dbReference>
<reference evidence="3" key="1">
    <citation type="submission" date="2016-02" db="EMBL/GenBank/DDBJ databases">
        <authorList>
            <person name="Holder M.E."/>
            <person name="Ajami N.J."/>
            <person name="Petrosino J.F."/>
        </authorList>
    </citation>
    <scope>NUCLEOTIDE SEQUENCE [LARGE SCALE GENOMIC DNA]</scope>
    <source>
        <strain evidence="3">CCUG 45958</strain>
    </source>
</reference>
<dbReference type="STRING" id="44742.AXF13_06815"/>
<name>A0A0X8JJQ2_9BACT</name>
<dbReference type="EMBL" id="CP014229">
    <property type="protein sequence ID" value="AMD89847.1"/>
    <property type="molecule type" value="Genomic_DNA"/>
</dbReference>
<evidence type="ECO:0000259" key="1">
    <source>
        <dbReference type="PROSITE" id="PS50994"/>
    </source>
</evidence>
<dbReference type="GO" id="GO:0003676">
    <property type="term" value="F:nucleic acid binding"/>
    <property type="evidence" value="ECO:0007669"/>
    <property type="project" value="InterPro"/>
</dbReference>
<evidence type="ECO:0000313" key="2">
    <source>
        <dbReference type="EMBL" id="AMD89847.1"/>
    </source>
</evidence>
<dbReference type="SUPFAM" id="SSF53098">
    <property type="entry name" value="Ribonuclease H-like"/>
    <property type="match status" value="1"/>
</dbReference>
<organism evidence="2 3">
    <name type="scientific">Desulfovibrio fairfieldensis</name>
    <dbReference type="NCBI Taxonomy" id="44742"/>
    <lineage>
        <taxon>Bacteria</taxon>
        <taxon>Pseudomonadati</taxon>
        <taxon>Thermodesulfobacteriota</taxon>
        <taxon>Desulfovibrionia</taxon>
        <taxon>Desulfovibrionales</taxon>
        <taxon>Desulfovibrionaceae</taxon>
        <taxon>Desulfovibrio</taxon>
    </lineage>
</organism>
<evidence type="ECO:0000313" key="3">
    <source>
        <dbReference type="Proteomes" id="UP000069241"/>
    </source>
</evidence>